<keyword evidence="9" id="KW-0732">Signal</keyword>
<accession>A0A348G5X4</accession>
<feature type="signal peptide" evidence="9">
    <location>
        <begin position="1"/>
        <end position="20"/>
    </location>
</feature>
<evidence type="ECO:0000256" key="8">
    <source>
        <dbReference type="RuleBase" id="RU004262"/>
    </source>
</evidence>
<dbReference type="GO" id="GO:0005615">
    <property type="term" value="C:extracellular space"/>
    <property type="evidence" value="ECO:0007669"/>
    <property type="project" value="TreeGrafter"/>
</dbReference>
<keyword evidence="5" id="KW-0964">Secreted</keyword>
<dbReference type="GO" id="GO:0016042">
    <property type="term" value="P:lipid catabolic process"/>
    <property type="evidence" value="ECO:0007669"/>
    <property type="project" value="TreeGrafter"/>
</dbReference>
<evidence type="ECO:0000256" key="9">
    <source>
        <dbReference type="SAM" id="SignalP"/>
    </source>
</evidence>
<dbReference type="InterPro" id="IPR000734">
    <property type="entry name" value="TAG_lipase"/>
</dbReference>
<dbReference type="PRINTS" id="PR00821">
    <property type="entry name" value="TAGLIPASE"/>
</dbReference>
<dbReference type="Gene3D" id="3.40.50.1820">
    <property type="entry name" value="alpha/beta hydrolase"/>
    <property type="match status" value="1"/>
</dbReference>
<dbReference type="InterPro" id="IPR013818">
    <property type="entry name" value="Lipase"/>
</dbReference>
<reference evidence="11" key="1">
    <citation type="journal article" date="2017" name="Toxins">
        <title>Combined Venom Gland Transcriptomic and Venom Peptidomic Analysis of the Predatory Ant Odontomachus monticola.</title>
        <authorList>
            <person name="Kazuma K."/>
            <person name="Masuko K."/>
            <person name="Konno K."/>
            <person name="Inagaki H."/>
        </authorList>
    </citation>
    <scope>NUCLEOTIDE SEQUENCE</scope>
    <source>
        <tissue evidence="11">Venom gland and sac</tissue>
    </source>
</reference>
<dbReference type="AlphaFoldDB" id="A0A348G5X4"/>
<evidence type="ECO:0000313" key="11">
    <source>
        <dbReference type="EMBL" id="BBF97847.1"/>
    </source>
</evidence>
<dbReference type="EC" id="3.1.1.32" evidence="4"/>
<dbReference type="InterPro" id="IPR029058">
    <property type="entry name" value="AB_hydrolase_fold"/>
</dbReference>
<dbReference type="Pfam" id="PF00151">
    <property type="entry name" value="Lipase"/>
    <property type="match status" value="1"/>
</dbReference>
<evidence type="ECO:0000256" key="2">
    <source>
        <dbReference type="ARBA" id="ARBA00004613"/>
    </source>
</evidence>
<evidence type="ECO:0000259" key="10">
    <source>
        <dbReference type="Pfam" id="PF00151"/>
    </source>
</evidence>
<protein>
    <recommendedName>
        <fullName evidence="4">phospholipase A1</fullName>
        <ecNumber evidence="4">3.1.1.32</ecNumber>
    </recommendedName>
</protein>
<dbReference type="SUPFAM" id="SSF53474">
    <property type="entry name" value="alpha/beta-Hydrolases"/>
    <property type="match status" value="1"/>
</dbReference>
<keyword evidence="7" id="KW-1015">Disulfide bond</keyword>
<sequence length="356" mass="39470">MKSVTAILILLCAYLHATDNLKIKTGDVLKDAVSDIGGVVSNVTHTVIPDCIFGVRSVSIVLYTRDIPYGKNIGVNEVCDDFNPSMPIIFLVHGFISNSNYTNSYKLSEALVQKGSTVFSLDWSDAACTTGLPVVKFLGYPAAVQNTREIGEHMASYVISMIKKCNVSLDNMIFIGHSLGAHVSGFASKNIQNMGYGKVPLLFGADPAQPLFMLNKCKDRLCKEDADTTIVLHTSALGITHPIGTIDLYFDGGSMQPKCFMNIACSHSRAVFYLAQVVENDNCIFPGVPMSYPNVISQFHKPRYPQSNTSECLVLDDTWFWMYGKNKKFDNLKEKVYYMFVDKNTMCTNDNLSYQD</sequence>
<evidence type="ECO:0000256" key="1">
    <source>
        <dbReference type="ARBA" id="ARBA00000111"/>
    </source>
</evidence>
<organism evidence="11">
    <name type="scientific">Odontomachus monticola</name>
    <name type="common">Trap-jaw ant</name>
    <dbReference type="NCBI Taxonomy" id="613454"/>
    <lineage>
        <taxon>Eukaryota</taxon>
        <taxon>Metazoa</taxon>
        <taxon>Ecdysozoa</taxon>
        <taxon>Arthropoda</taxon>
        <taxon>Hexapoda</taxon>
        <taxon>Insecta</taxon>
        <taxon>Pterygota</taxon>
        <taxon>Neoptera</taxon>
        <taxon>Endopterygota</taxon>
        <taxon>Hymenoptera</taxon>
        <taxon>Apocrita</taxon>
        <taxon>Aculeata</taxon>
        <taxon>Formicoidea</taxon>
        <taxon>Formicidae</taxon>
        <taxon>Ponerinae</taxon>
        <taxon>Ponerini</taxon>
        <taxon>Odontomachus</taxon>
    </lineage>
</organism>
<dbReference type="GO" id="GO:0008970">
    <property type="term" value="F:phospholipase A1 activity"/>
    <property type="evidence" value="ECO:0007669"/>
    <property type="project" value="UniProtKB-EC"/>
</dbReference>
<gene>
    <name evidence="11" type="primary">VA1_OM</name>
</gene>
<evidence type="ECO:0000256" key="4">
    <source>
        <dbReference type="ARBA" id="ARBA00013179"/>
    </source>
</evidence>
<evidence type="ECO:0000256" key="3">
    <source>
        <dbReference type="ARBA" id="ARBA00010701"/>
    </source>
</evidence>
<evidence type="ECO:0000256" key="5">
    <source>
        <dbReference type="ARBA" id="ARBA00022525"/>
    </source>
</evidence>
<keyword evidence="6" id="KW-0378">Hydrolase</keyword>
<comment type="subcellular location">
    <subcellularLocation>
        <location evidence="2">Secreted</location>
    </subcellularLocation>
</comment>
<proteinExistence type="evidence at transcript level"/>
<dbReference type="PANTHER" id="PTHR11610">
    <property type="entry name" value="LIPASE"/>
    <property type="match status" value="1"/>
</dbReference>
<evidence type="ECO:0000256" key="7">
    <source>
        <dbReference type="ARBA" id="ARBA00023157"/>
    </source>
</evidence>
<name>A0A348G5X4_ODOMO</name>
<feature type="domain" description="Lipase" evidence="10">
    <location>
        <begin position="81"/>
        <end position="291"/>
    </location>
</feature>
<feature type="chain" id="PRO_5016699452" description="phospholipase A1" evidence="9">
    <location>
        <begin position="21"/>
        <end position="356"/>
    </location>
</feature>
<comment type="similarity">
    <text evidence="3 8">Belongs to the AB hydrolase superfamily. Lipase family.</text>
</comment>
<evidence type="ECO:0000256" key="6">
    <source>
        <dbReference type="ARBA" id="ARBA00022801"/>
    </source>
</evidence>
<dbReference type="EMBL" id="FX985511">
    <property type="protein sequence ID" value="BBF97847.1"/>
    <property type="molecule type" value="mRNA"/>
</dbReference>
<comment type="catalytic activity">
    <reaction evidence="1">
        <text>a 1,2-diacyl-sn-glycero-3-phosphocholine + H2O = a 2-acyl-sn-glycero-3-phosphocholine + a fatty acid + H(+)</text>
        <dbReference type="Rhea" id="RHEA:18689"/>
        <dbReference type="ChEBI" id="CHEBI:15377"/>
        <dbReference type="ChEBI" id="CHEBI:15378"/>
        <dbReference type="ChEBI" id="CHEBI:28868"/>
        <dbReference type="ChEBI" id="CHEBI:57643"/>
        <dbReference type="ChEBI" id="CHEBI:57875"/>
        <dbReference type="EC" id="3.1.1.32"/>
    </reaction>
</comment>